<proteinExistence type="predicted"/>
<accession>A0A1M4T4R5</accession>
<keyword evidence="3" id="KW-1185">Reference proteome</keyword>
<keyword evidence="1" id="KW-1133">Transmembrane helix</keyword>
<organism evidence="2 3">
    <name type="scientific">Desulforamulus putei DSM 12395</name>
    <dbReference type="NCBI Taxonomy" id="1121429"/>
    <lineage>
        <taxon>Bacteria</taxon>
        <taxon>Bacillati</taxon>
        <taxon>Bacillota</taxon>
        <taxon>Clostridia</taxon>
        <taxon>Eubacteriales</taxon>
        <taxon>Peptococcaceae</taxon>
        <taxon>Desulforamulus</taxon>
    </lineage>
</organism>
<evidence type="ECO:0000256" key="1">
    <source>
        <dbReference type="SAM" id="Phobius"/>
    </source>
</evidence>
<dbReference type="EMBL" id="FQUY01000001">
    <property type="protein sequence ID" value="SHE39381.1"/>
    <property type="molecule type" value="Genomic_DNA"/>
</dbReference>
<name>A0A1M4T4R5_9FIRM</name>
<keyword evidence="1" id="KW-0812">Transmembrane</keyword>
<dbReference type="Proteomes" id="UP000184148">
    <property type="component" value="Unassembled WGS sequence"/>
</dbReference>
<feature type="transmembrane region" description="Helical" evidence="1">
    <location>
        <begin position="12"/>
        <end position="33"/>
    </location>
</feature>
<dbReference type="RefSeq" id="WP_073234717.1">
    <property type="nucleotide sequence ID" value="NZ_FQUY01000001.1"/>
</dbReference>
<feature type="transmembrane region" description="Helical" evidence="1">
    <location>
        <begin position="40"/>
        <end position="58"/>
    </location>
</feature>
<evidence type="ECO:0000313" key="2">
    <source>
        <dbReference type="EMBL" id="SHE39381.1"/>
    </source>
</evidence>
<evidence type="ECO:0000313" key="3">
    <source>
        <dbReference type="Proteomes" id="UP000184148"/>
    </source>
</evidence>
<sequence length="66" mass="7649">MKTTGNPTVKEFLAYLSKVSPCLLLFVLFYCIVHCYSYENTLVLIPLVASIFVLYYFFGQSEEEDH</sequence>
<dbReference type="AlphaFoldDB" id="A0A1M4T4R5"/>
<protein>
    <submittedName>
        <fullName evidence="2">Uncharacterized protein</fullName>
    </submittedName>
</protein>
<keyword evidence="1" id="KW-0472">Membrane</keyword>
<reference evidence="3" key="1">
    <citation type="submission" date="2016-11" db="EMBL/GenBank/DDBJ databases">
        <authorList>
            <person name="Varghese N."/>
            <person name="Submissions S."/>
        </authorList>
    </citation>
    <scope>NUCLEOTIDE SEQUENCE [LARGE SCALE GENOMIC DNA]</scope>
    <source>
        <strain evidence="3">DSM 12395</strain>
    </source>
</reference>
<gene>
    <name evidence="2" type="ORF">SAMN02745133_00350</name>
</gene>